<evidence type="ECO:0000256" key="22">
    <source>
        <dbReference type="HAMAP-Rule" id="MF_00047"/>
    </source>
</evidence>
<dbReference type="SUPFAM" id="SSF56059">
    <property type="entry name" value="Glutathione synthetase ATP-binding domain-like"/>
    <property type="match status" value="1"/>
</dbReference>
<feature type="binding site" evidence="24">
    <location>
        <begin position="329"/>
        <end position="330"/>
    </location>
    <ligand>
        <name>ATP</name>
        <dbReference type="ChEBI" id="CHEBI:30616"/>
    </ligand>
</feature>
<feature type="domain" description="ATP-grasp" evidence="27">
    <location>
        <begin position="148"/>
        <end position="359"/>
    </location>
</feature>
<dbReference type="GO" id="GO:0046872">
    <property type="term" value="F:metal ion binding"/>
    <property type="evidence" value="ECO:0007669"/>
    <property type="project" value="UniProtKB-KW"/>
</dbReference>
<dbReference type="STRING" id="573058.SAMN00017477_1553"/>
<feature type="active site" evidence="23">
    <location>
        <position position="339"/>
    </location>
</feature>
<dbReference type="PANTHER" id="PTHR23132:SF25">
    <property type="entry name" value="D-ALANINE--D-ALANINE LIGASE A"/>
    <property type="match status" value="1"/>
</dbReference>
<feature type="active site" evidence="23">
    <location>
        <position position="14"/>
    </location>
</feature>
<evidence type="ECO:0000256" key="8">
    <source>
        <dbReference type="ARBA" id="ARBA00022598"/>
    </source>
</evidence>
<evidence type="ECO:0000256" key="10">
    <source>
        <dbReference type="ARBA" id="ARBA00022741"/>
    </source>
</evidence>
<dbReference type="PIRSF" id="PIRSF039102">
    <property type="entry name" value="Ddl/VanB"/>
    <property type="match status" value="1"/>
</dbReference>
<evidence type="ECO:0000256" key="24">
    <source>
        <dbReference type="PIRSR" id="PIRSR039102-2"/>
    </source>
</evidence>
<dbReference type="OrthoDB" id="9813261at2"/>
<keyword evidence="8 22" id="KW-0436">Ligase</keyword>
<evidence type="ECO:0000256" key="3">
    <source>
        <dbReference type="ARBA" id="ARBA00004496"/>
    </source>
</evidence>
<feature type="binding site" evidence="25">
    <location>
        <position position="330"/>
    </location>
    <ligand>
        <name>Mg(2+)</name>
        <dbReference type="ChEBI" id="CHEBI:18420"/>
        <label>2</label>
    </ligand>
</feature>
<evidence type="ECO:0000256" key="15">
    <source>
        <dbReference type="ARBA" id="ARBA00023211"/>
    </source>
</evidence>
<dbReference type="InterPro" id="IPR000291">
    <property type="entry name" value="D-Ala_lig_Van_CS"/>
</dbReference>
<comment type="catalytic activity">
    <reaction evidence="17 22">
        <text>2 D-alanine + ATP = D-alanyl-D-alanine + ADP + phosphate + H(+)</text>
        <dbReference type="Rhea" id="RHEA:11224"/>
        <dbReference type="ChEBI" id="CHEBI:15378"/>
        <dbReference type="ChEBI" id="CHEBI:30616"/>
        <dbReference type="ChEBI" id="CHEBI:43474"/>
        <dbReference type="ChEBI" id="CHEBI:57416"/>
        <dbReference type="ChEBI" id="CHEBI:57822"/>
        <dbReference type="ChEBI" id="CHEBI:456216"/>
        <dbReference type="EC" id="6.3.2.4"/>
    </reaction>
</comment>
<evidence type="ECO:0000313" key="29">
    <source>
        <dbReference type="Proteomes" id="UP000192368"/>
    </source>
</evidence>
<dbReference type="InterPro" id="IPR005905">
    <property type="entry name" value="D_ala_D_ala"/>
</dbReference>
<comment type="pathway">
    <text evidence="18">Glycan biosynthesis.</text>
</comment>
<dbReference type="GO" id="GO:0071555">
    <property type="term" value="P:cell wall organization"/>
    <property type="evidence" value="ECO:0007669"/>
    <property type="project" value="UniProtKB-KW"/>
</dbReference>
<evidence type="ECO:0000256" key="4">
    <source>
        <dbReference type="ARBA" id="ARBA00004752"/>
    </source>
</evidence>
<comment type="pathway">
    <text evidence="4 22">Cell wall biogenesis; peptidoglycan biosynthesis.</text>
</comment>
<evidence type="ECO:0000256" key="18">
    <source>
        <dbReference type="ARBA" id="ARBA00060592"/>
    </source>
</evidence>
<evidence type="ECO:0000256" key="17">
    <source>
        <dbReference type="ARBA" id="ARBA00047614"/>
    </source>
</evidence>
<dbReference type="RefSeq" id="WP_084231123.1">
    <property type="nucleotide sequence ID" value="NZ_FWWR01000011.1"/>
</dbReference>
<dbReference type="PANTHER" id="PTHR23132">
    <property type="entry name" value="D-ALANINE--D-ALANINE LIGASE"/>
    <property type="match status" value="1"/>
</dbReference>
<evidence type="ECO:0000256" key="14">
    <source>
        <dbReference type="ARBA" id="ARBA00022984"/>
    </source>
</evidence>
<feature type="binding site" evidence="24">
    <location>
        <position position="144"/>
    </location>
    <ligand>
        <name>ATP</name>
        <dbReference type="ChEBI" id="CHEBI:30616"/>
    </ligand>
</feature>
<name>A0A1W1V959_PEPAS</name>
<dbReference type="EC" id="6.3.2.4" evidence="6 22"/>
<evidence type="ECO:0000313" key="28">
    <source>
        <dbReference type="EMBL" id="SMB89997.1"/>
    </source>
</evidence>
<dbReference type="PROSITE" id="PS00843">
    <property type="entry name" value="DALA_DALA_LIGASE_1"/>
    <property type="match status" value="1"/>
</dbReference>
<dbReference type="GO" id="GO:0008716">
    <property type="term" value="F:D-alanine-D-alanine ligase activity"/>
    <property type="evidence" value="ECO:0007669"/>
    <property type="project" value="UniProtKB-UniRule"/>
</dbReference>
<dbReference type="InterPro" id="IPR016185">
    <property type="entry name" value="PreATP-grasp_dom_sf"/>
</dbReference>
<dbReference type="FunFam" id="3.30.1490.20:FF:000007">
    <property type="entry name" value="D-alanine--D-alanine ligase"/>
    <property type="match status" value="1"/>
</dbReference>
<dbReference type="GO" id="GO:0008360">
    <property type="term" value="P:regulation of cell shape"/>
    <property type="evidence" value="ECO:0007669"/>
    <property type="project" value="UniProtKB-KW"/>
</dbReference>
<evidence type="ECO:0000256" key="20">
    <source>
        <dbReference type="ARBA" id="ARBA00076288"/>
    </source>
</evidence>
<evidence type="ECO:0000256" key="12">
    <source>
        <dbReference type="ARBA" id="ARBA00022842"/>
    </source>
</evidence>
<comment type="cofactor">
    <cofactor evidence="25">
        <name>Mg(2+)</name>
        <dbReference type="ChEBI" id="CHEBI:18420"/>
    </cofactor>
    <cofactor evidence="25">
        <name>Mn(2+)</name>
        <dbReference type="ChEBI" id="CHEBI:29035"/>
    </cofactor>
    <text evidence="25">Binds 2 magnesium or manganese ions per subunit.</text>
</comment>
<dbReference type="PROSITE" id="PS00844">
    <property type="entry name" value="DALA_DALA_LIGASE_2"/>
    <property type="match status" value="1"/>
</dbReference>
<keyword evidence="7 22" id="KW-0963">Cytoplasm</keyword>
<feature type="binding site" evidence="25">
    <location>
        <position position="330"/>
    </location>
    <ligand>
        <name>Mg(2+)</name>
        <dbReference type="ChEBI" id="CHEBI:18420"/>
        <label>1</label>
    </ligand>
</feature>
<comment type="similarity">
    <text evidence="5 22">Belongs to the D-alanine--D-alanine ligase family.</text>
</comment>
<evidence type="ECO:0000256" key="5">
    <source>
        <dbReference type="ARBA" id="ARBA00010871"/>
    </source>
</evidence>
<evidence type="ECO:0000256" key="26">
    <source>
        <dbReference type="PROSITE-ProRule" id="PRU00409"/>
    </source>
</evidence>
<comment type="function">
    <text evidence="2 22">Cell wall formation.</text>
</comment>
<keyword evidence="11 26" id="KW-0067">ATP-binding</keyword>
<keyword evidence="16 22" id="KW-0961">Cell wall biogenesis/degradation</keyword>
<dbReference type="NCBIfam" id="TIGR01205">
    <property type="entry name" value="D_ala_D_alaTIGR"/>
    <property type="match status" value="1"/>
</dbReference>
<evidence type="ECO:0000256" key="25">
    <source>
        <dbReference type="PIRSR" id="PIRSR039102-3"/>
    </source>
</evidence>
<feature type="binding site" evidence="24">
    <location>
        <begin position="195"/>
        <end position="196"/>
    </location>
    <ligand>
        <name>ATP</name>
        <dbReference type="ChEBI" id="CHEBI:30616"/>
    </ligand>
</feature>
<dbReference type="Gene3D" id="3.30.470.20">
    <property type="entry name" value="ATP-grasp fold, B domain"/>
    <property type="match status" value="1"/>
</dbReference>
<organism evidence="28 29">
    <name type="scientific">Peptoniphilus asaccharolyticus DSM 20463</name>
    <dbReference type="NCBI Taxonomy" id="573058"/>
    <lineage>
        <taxon>Bacteria</taxon>
        <taxon>Bacillati</taxon>
        <taxon>Bacillota</taxon>
        <taxon>Tissierellia</taxon>
        <taxon>Tissierellales</taxon>
        <taxon>Peptoniphilaceae</taxon>
        <taxon>Peptoniphilus</taxon>
    </lineage>
</organism>
<dbReference type="Pfam" id="PF01820">
    <property type="entry name" value="Dala_Dala_lig_N"/>
    <property type="match status" value="1"/>
</dbReference>
<proteinExistence type="inferred from homology"/>
<dbReference type="InterPro" id="IPR011127">
    <property type="entry name" value="Dala_Dala_lig_N"/>
</dbReference>
<dbReference type="Gene3D" id="3.40.50.20">
    <property type="match status" value="1"/>
</dbReference>
<evidence type="ECO:0000256" key="9">
    <source>
        <dbReference type="ARBA" id="ARBA00022723"/>
    </source>
</evidence>
<dbReference type="GO" id="GO:0009252">
    <property type="term" value="P:peptidoglycan biosynthetic process"/>
    <property type="evidence" value="ECO:0007669"/>
    <property type="project" value="UniProtKB-UniRule"/>
</dbReference>
<dbReference type="Gene3D" id="3.30.1490.20">
    <property type="entry name" value="ATP-grasp fold, A domain"/>
    <property type="match status" value="1"/>
</dbReference>
<accession>A0A1W1V959</accession>
<evidence type="ECO:0000256" key="1">
    <source>
        <dbReference type="ARBA" id="ARBA00001936"/>
    </source>
</evidence>
<evidence type="ECO:0000256" key="19">
    <source>
        <dbReference type="ARBA" id="ARBA00068427"/>
    </source>
</evidence>
<evidence type="ECO:0000256" key="23">
    <source>
        <dbReference type="PIRSR" id="PIRSR039102-1"/>
    </source>
</evidence>
<keyword evidence="14 22" id="KW-0573">Peptidoglycan synthesis</keyword>
<keyword evidence="12 25" id="KW-0460">Magnesium</keyword>
<gene>
    <name evidence="22" type="primary">ddl</name>
    <name evidence="28" type="ORF">SAMN00017477_1553</name>
</gene>
<evidence type="ECO:0000256" key="7">
    <source>
        <dbReference type="ARBA" id="ARBA00022490"/>
    </source>
</evidence>
<evidence type="ECO:0000256" key="13">
    <source>
        <dbReference type="ARBA" id="ARBA00022960"/>
    </source>
</evidence>
<dbReference type="UniPathway" id="UPA00219"/>
<keyword evidence="15 25" id="KW-0464">Manganese</keyword>
<keyword evidence="29" id="KW-1185">Reference proteome</keyword>
<dbReference type="Pfam" id="PF07478">
    <property type="entry name" value="Dala_Dala_lig_C"/>
    <property type="match status" value="1"/>
</dbReference>
<dbReference type="Proteomes" id="UP000192368">
    <property type="component" value="Unassembled WGS sequence"/>
</dbReference>
<dbReference type="SUPFAM" id="SSF52440">
    <property type="entry name" value="PreATP-grasp domain"/>
    <property type="match status" value="1"/>
</dbReference>
<comment type="cofactor">
    <cofactor evidence="1">
        <name>Mn(2+)</name>
        <dbReference type="ChEBI" id="CHEBI:29035"/>
    </cofactor>
</comment>
<evidence type="ECO:0000256" key="16">
    <source>
        <dbReference type="ARBA" id="ARBA00023316"/>
    </source>
</evidence>
<feature type="binding site" evidence="24">
    <location>
        <begin position="225"/>
        <end position="233"/>
    </location>
    <ligand>
        <name>ATP</name>
        <dbReference type="ChEBI" id="CHEBI:30616"/>
    </ligand>
</feature>
<comment type="subcellular location">
    <subcellularLocation>
        <location evidence="3 22">Cytoplasm</location>
    </subcellularLocation>
</comment>
<dbReference type="AlphaFoldDB" id="A0A1W1V959"/>
<dbReference type="EMBL" id="FWWR01000011">
    <property type="protein sequence ID" value="SMB89997.1"/>
    <property type="molecule type" value="Genomic_DNA"/>
</dbReference>
<sequence length="389" mass="43857">MENIVVVFGGRSVEHEVSVITGMQVVENMDKKYNAVPLYVTKEGKFLCGESLKNFKTFKQGDFSETFEVFFKPNDQYLYREVTQKGGLFGKETTSLERYLKVDCVFPALHGTYGEDGCFQGMLETTAVPYVGCGVMSAAVGMDKVIMKKVFESEGIPMTPYFYFYREDFENQDEIISKAEEIGYNLFVKPANLGSSIGISKVKNREELIEAIKVAASYDRKIIIEKAVDNPREINAAVLGYQNDLQVSELEEPIGWKDFLKFDEKYISGSKGGSKMDGMANQSKKLPADVTEDIKNQIQNYAKVAFRAIDGMGVARIDFLLDNDKVYVNEINTLPGSISFYLFEVSGMSFTEEINKLIELAYKRFNQKAKNITSYDSDLLKKTTYGAKL</sequence>
<evidence type="ECO:0000256" key="6">
    <source>
        <dbReference type="ARBA" id="ARBA00012216"/>
    </source>
</evidence>
<dbReference type="InterPro" id="IPR011095">
    <property type="entry name" value="Dala_Dala_lig_C"/>
</dbReference>
<dbReference type="InterPro" id="IPR011761">
    <property type="entry name" value="ATP-grasp"/>
</dbReference>
<keyword evidence="10 24" id="KW-0547">Nucleotide-binding</keyword>
<feature type="binding site" evidence="24">
    <location>
        <begin position="187"/>
        <end position="189"/>
    </location>
    <ligand>
        <name>ATP</name>
        <dbReference type="ChEBI" id="CHEBI:30616"/>
    </ligand>
</feature>
<reference evidence="29" key="1">
    <citation type="submission" date="2017-04" db="EMBL/GenBank/DDBJ databases">
        <authorList>
            <person name="Varghese N."/>
            <person name="Submissions S."/>
        </authorList>
    </citation>
    <scope>NUCLEOTIDE SEQUENCE [LARGE SCALE GENOMIC DNA]</scope>
    <source>
        <strain evidence="29">DSM 20463</strain>
    </source>
</reference>
<dbReference type="NCBIfam" id="NF002528">
    <property type="entry name" value="PRK01966.1-4"/>
    <property type="match status" value="1"/>
</dbReference>
<evidence type="ECO:0000256" key="21">
    <source>
        <dbReference type="ARBA" id="ARBA00077154"/>
    </source>
</evidence>
<evidence type="ECO:0000256" key="2">
    <source>
        <dbReference type="ARBA" id="ARBA00003921"/>
    </source>
</evidence>
<dbReference type="HAMAP" id="MF_00047">
    <property type="entry name" value="Dala_Dala_lig"/>
    <property type="match status" value="1"/>
</dbReference>
<keyword evidence="13 22" id="KW-0133">Cell shape</keyword>
<dbReference type="GO" id="GO:0005829">
    <property type="term" value="C:cytosol"/>
    <property type="evidence" value="ECO:0007669"/>
    <property type="project" value="TreeGrafter"/>
</dbReference>
<feature type="binding site" evidence="25">
    <location>
        <position position="332"/>
    </location>
    <ligand>
        <name>Mg(2+)</name>
        <dbReference type="ChEBI" id="CHEBI:18420"/>
        <label>2</label>
    </ligand>
</feature>
<keyword evidence="9 25" id="KW-0479">Metal-binding</keyword>
<feature type="active site" evidence="23">
    <location>
        <position position="195"/>
    </location>
</feature>
<evidence type="ECO:0000256" key="11">
    <source>
        <dbReference type="ARBA" id="ARBA00022840"/>
    </source>
</evidence>
<feature type="binding site" evidence="25">
    <location>
        <position position="318"/>
    </location>
    <ligand>
        <name>Mg(2+)</name>
        <dbReference type="ChEBI" id="CHEBI:18420"/>
        <label>1</label>
    </ligand>
</feature>
<dbReference type="PROSITE" id="PS50975">
    <property type="entry name" value="ATP_GRASP"/>
    <property type="match status" value="1"/>
</dbReference>
<protein>
    <recommendedName>
        <fullName evidence="19 22">D-alanine--D-alanine ligase</fullName>
        <ecNumber evidence="6 22">6.3.2.4</ecNumber>
    </recommendedName>
    <alternativeName>
        <fullName evidence="21 22">D-Ala-D-Ala ligase</fullName>
    </alternativeName>
    <alternativeName>
        <fullName evidence="20 22">D-alanylalanine synthetase</fullName>
    </alternativeName>
</protein>
<dbReference type="GO" id="GO:0005524">
    <property type="term" value="F:ATP binding"/>
    <property type="evidence" value="ECO:0007669"/>
    <property type="project" value="UniProtKB-UniRule"/>
</dbReference>
<evidence type="ECO:0000259" key="27">
    <source>
        <dbReference type="PROSITE" id="PS50975"/>
    </source>
</evidence>
<dbReference type="InterPro" id="IPR013815">
    <property type="entry name" value="ATP_grasp_subdomain_1"/>
</dbReference>